<sequence>AVLQIELSGEAEYLQFLKEYNLTDGPLRADTLIIKKEPGYRVQKNIGRIFRRFNIVEYKNPWESLTVRTYYQAVSYASVLQSRTEREDAVLPEDITLTLVGNHYPRKLFRFLKKFYGARVEQAFPGIYYVEGAVFPTQVIIQKELPGEENVWMSRLRQDLEMEADVPALAMAYRGKEENPLYSEAMDLIVTANWELYKESEKMCNALNELFAEKMERERVKGLTEGEKRGLAEGERKGRAEGEQKGRGLSVLALLEELGQIPSSLREKIMSQQDANVLTDWLKAAAAASSLEDFRKAAKL</sequence>
<comment type="caution">
    <text evidence="2">The sequence shown here is derived from an EMBL/GenBank/DDBJ whole genome shotgun (WGS) entry which is preliminary data.</text>
</comment>
<reference evidence="2" key="2">
    <citation type="submission" date="2021-04" db="EMBL/GenBank/DDBJ databases">
        <authorList>
            <person name="Gilroy R."/>
        </authorList>
    </citation>
    <scope>NUCLEOTIDE SEQUENCE</scope>
    <source>
        <strain evidence="2">CHK180-15479</strain>
    </source>
</reference>
<evidence type="ECO:0000313" key="3">
    <source>
        <dbReference type="Proteomes" id="UP000823910"/>
    </source>
</evidence>
<dbReference type="AlphaFoldDB" id="A0A9D2N2G6"/>
<feature type="non-terminal residue" evidence="2">
    <location>
        <position position="1"/>
    </location>
</feature>
<proteinExistence type="predicted"/>
<accession>A0A9D2N2G6</accession>
<evidence type="ECO:0000313" key="2">
    <source>
        <dbReference type="EMBL" id="HJC06853.1"/>
    </source>
</evidence>
<organism evidence="2 3">
    <name type="scientific">Candidatus Enterocloster excrementipullorum</name>
    <dbReference type="NCBI Taxonomy" id="2838559"/>
    <lineage>
        <taxon>Bacteria</taxon>
        <taxon>Bacillati</taxon>
        <taxon>Bacillota</taxon>
        <taxon>Clostridia</taxon>
        <taxon>Lachnospirales</taxon>
        <taxon>Lachnospiraceae</taxon>
        <taxon>Enterocloster</taxon>
    </lineage>
</organism>
<dbReference type="Proteomes" id="UP000823910">
    <property type="component" value="Unassembled WGS sequence"/>
</dbReference>
<name>A0A9D2N2G6_9FIRM</name>
<reference evidence="2" key="1">
    <citation type="journal article" date="2021" name="PeerJ">
        <title>Extensive microbial diversity within the chicken gut microbiome revealed by metagenomics and culture.</title>
        <authorList>
            <person name="Gilroy R."/>
            <person name="Ravi A."/>
            <person name="Getino M."/>
            <person name="Pursley I."/>
            <person name="Horton D.L."/>
            <person name="Alikhan N.F."/>
            <person name="Baker D."/>
            <person name="Gharbi K."/>
            <person name="Hall N."/>
            <person name="Watson M."/>
            <person name="Adriaenssens E.M."/>
            <person name="Foster-Nyarko E."/>
            <person name="Jarju S."/>
            <person name="Secka A."/>
            <person name="Antonio M."/>
            <person name="Oren A."/>
            <person name="Chaudhuri R.R."/>
            <person name="La Ragione R."/>
            <person name="Hildebrand F."/>
            <person name="Pallen M.J."/>
        </authorList>
    </citation>
    <scope>NUCLEOTIDE SEQUENCE</scope>
    <source>
        <strain evidence="2">CHK180-15479</strain>
    </source>
</reference>
<evidence type="ECO:0000256" key="1">
    <source>
        <dbReference type="SAM" id="MobiDB-lite"/>
    </source>
</evidence>
<gene>
    <name evidence="2" type="ORF">H9704_11990</name>
</gene>
<protein>
    <submittedName>
        <fullName evidence="2">3-isopropylmalate dehydrogenase</fullName>
    </submittedName>
</protein>
<feature type="region of interest" description="Disordered" evidence="1">
    <location>
        <begin position="225"/>
        <end position="244"/>
    </location>
</feature>
<dbReference type="EMBL" id="DWWT01000064">
    <property type="protein sequence ID" value="HJC06853.1"/>
    <property type="molecule type" value="Genomic_DNA"/>
</dbReference>